<dbReference type="AlphaFoldDB" id="A0A0V1ET73"/>
<protein>
    <submittedName>
        <fullName evidence="2">Uncharacterized protein</fullName>
    </submittedName>
</protein>
<gene>
    <name evidence="2" type="ORF">T4A_9147</name>
</gene>
<evidence type="ECO:0000313" key="2">
    <source>
        <dbReference type="EMBL" id="KRY77034.1"/>
    </source>
</evidence>
<sequence>MDIIVHLSKEHYFKDFPIFCSLIDHLFKELCENGLTMKLKLEEESLEKSFKKVQGIYYKNMFIAQTLQAVKLKTTYSLFSLLELNNIKKEFPTNMSISYEVQETEKNLLEQCIKEIMEFITSLETKLFAITSAAQKPLFSITNDDVITACTMFCQNCQQYPKASYDQYFHLMKLFDENRTLGSNFLQFCSSPENSKISMKINLLKNHTENLAAKRNTKYQAKSTRRIKFNLSKDSGKIAEYDTQIVQLKLQLLNKEQEFQEYQQLIKDPKYAKLFQEYKKLKEDTNLLQWTIKDIYENHSN</sequence>
<comment type="caution">
    <text evidence="2">The sequence shown here is derived from an EMBL/GenBank/DDBJ whole genome shotgun (WGS) entry which is preliminary data.</text>
</comment>
<dbReference type="Proteomes" id="UP000054632">
    <property type="component" value="Unassembled WGS sequence"/>
</dbReference>
<organism evidence="2 3">
    <name type="scientific">Trichinella pseudospiralis</name>
    <name type="common">Parasitic roundworm</name>
    <dbReference type="NCBI Taxonomy" id="6337"/>
    <lineage>
        <taxon>Eukaryota</taxon>
        <taxon>Metazoa</taxon>
        <taxon>Ecdysozoa</taxon>
        <taxon>Nematoda</taxon>
        <taxon>Enoplea</taxon>
        <taxon>Dorylaimia</taxon>
        <taxon>Trichinellida</taxon>
        <taxon>Trichinellidae</taxon>
        <taxon>Trichinella</taxon>
    </lineage>
</organism>
<reference evidence="2 3" key="1">
    <citation type="submission" date="2015-01" db="EMBL/GenBank/DDBJ databases">
        <title>Evolution of Trichinella species and genotypes.</title>
        <authorList>
            <person name="Korhonen P.K."/>
            <person name="Edoardo P."/>
            <person name="Giuseppe L.R."/>
            <person name="Gasser R.B."/>
        </authorList>
    </citation>
    <scope>NUCLEOTIDE SEQUENCE [LARGE SCALE GENOMIC DNA]</scope>
    <source>
        <strain evidence="2">ISS13</strain>
    </source>
</reference>
<dbReference type="EMBL" id="JYDR01000009">
    <property type="protein sequence ID" value="KRY77034.1"/>
    <property type="molecule type" value="Genomic_DNA"/>
</dbReference>
<feature type="coiled-coil region" evidence="1">
    <location>
        <begin position="238"/>
        <end position="265"/>
    </location>
</feature>
<proteinExistence type="predicted"/>
<name>A0A0V1ET73_TRIPS</name>
<accession>A0A0V1ET73</accession>
<keyword evidence="1" id="KW-0175">Coiled coil</keyword>
<evidence type="ECO:0000313" key="3">
    <source>
        <dbReference type="Proteomes" id="UP000054632"/>
    </source>
</evidence>
<evidence type="ECO:0000256" key="1">
    <source>
        <dbReference type="SAM" id="Coils"/>
    </source>
</evidence>